<evidence type="ECO:0000256" key="4">
    <source>
        <dbReference type="ARBA" id="ARBA00023015"/>
    </source>
</evidence>
<accession>A0A9D4HGE1</accession>
<evidence type="ECO:0000259" key="10">
    <source>
        <dbReference type="Pfam" id="PF10744"/>
    </source>
</evidence>
<evidence type="ECO:0000256" key="2">
    <source>
        <dbReference type="ARBA" id="ARBA00006210"/>
    </source>
</evidence>
<evidence type="ECO:0000256" key="9">
    <source>
        <dbReference type="RuleBase" id="RU364059"/>
    </source>
</evidence>
<reference evidence="11" key="2">
    <citation type="submission" date="2020-11" db="EMBL/GenBank/DDBJ databases">
        <authorList>
            <person name="McCartney M.A."/>
            <person name="Auch B."/>
            <person name="Kono T."/>
            <person name="Mallez S."/>
            <person name="Becker A."/>
            <person name="Gohl D.M."/>
            <person name="Silverstein K.A.T."/>
            <person name="Koren S."/>
            <person name="Bechman K.B."/>
            <person name="Herman A."/>
            <person name="Abrahante J.E."/>
            <person name="Garbe J."/>
        </authorList>
    </citation>
    <scope>NUCLEOTIDE SEQUENCE</scope>
    <source>
        <strain evidence="11">Duluth1</strain>
        <tissue evidence="11">Whole animal</tissue>
    </source>
</reference>
<dbReference type="PANTHER" id="PTHR12881">
    <property type="entry name" value="MEDIATOR OF RNA POLYMERASE II TRANSCRIPTION SUBUNIT 1"/>
    <property type="match status" value="1"/>
</dbReference>
<protein>
    <recommendedName>
        <fullName evidence="3 9">Mediator of RNA polymerase II transcription subunit 1</fullName>
    </recommendedName>
    <alternativeName>
        <fullName evidence="8 9">Mediator complex subunit 1</fullName>
    </alternativeName>
</protein>
<dbReference type="GO" id="GO:0045944">
    <property type="term" value="P:positive regulation of transcription by RNA polymerase II"/>
    <property type="evidence" value="ECO:0007669"/>
    <property type="project" value="UniProtKB-ARBA"/>
</dbReference>
<dbReference type="GO" id="GO:0016592">
    <property type="term" value="C:mediator complex"/>
    <property type="evidence" value="ECO:0007669"/>
    <property type="project" value="InterPro"/>
</dbReference>
<keyword evidence="4 9" id="KW-0805">Transcription regulation</keyword>
<feature type="domain" description="Mediator complex subunit Med1" evidence="10">
    <location>
        <begin position="48"/>
        <end position="102"/>
    </location>
</feature>
<comment type="similarity">
    <text evidence="2 9">Belongs to the Mediator complex subunit 1 family.</text>
</comment>
<evidence type="ECO:0000256" key="6">
    <source>
        <dbReference type="ARBA" id="ARBA00023163"/>
    </source>
</evidence>
<organism evidence="11 12">
    <name type="scientific">Dreissena polymorpha</name>
    <name type="common">Zebra mussel</name>
    <name type="synonym">Mytilus polymorpha</name>
    <dbReference type="NCBI Taxonomy" id="45954"/>
    <lineage>
        <taxon>Eukaryota</taxon>
        <taxon>Metazoa</taxon>
        <taxon>Spiralia</taxon>
        <taxon>Lophotrochozoa</taxon>
        <taxon>Mollusca</taxon>
        <taxon>Bivalvia</taxon>
        <taxon>Autobranchia</taxon>
        <taxon>Heteroconchia</taxon>
        <taxon>Euheterodonta</taxon>
        <taxon>Imparidentia</taxon>
        <taxon>Neoheterodontei</taxon>
        <taxon>Myida</taxon>
        <taxon>Dreissenoidea</taxon>
        <taxon>Dreissenidae</taxon>
        <taxon>Dreissena</taxon>
    </lineage>
</organism>
<reference evidence="11" key="1">
    <citation type="journal article" date="2019" name="bioRxiv">
        <title>The Genome of the Zebra Mussel, Dreissena polymorpha: A Resource for Invasive Species Research.</title>
        <authorList>
            <person name="McCartney M.A."/>
            <person name="Auch B."/>
            <person name="Kono T."/>
            <person name="Mallez S."/>
            <person name="Zhang Y."/>
            <person name="Obille A."/>
            <person name="Becker A."/>
            <person name="Abrahante J.E."/>
            <person name="Garbe J."/>
            <person name="Badalamenti J.P."/>
            <person name="Herman A."/>
            <person name="Mangelson H."/>
            <person name="Liachko I."/>
            <person name="Sullivan S."/>
            <person name="Sone E.D."/>
            <person name="Koren S."/>
            <person name="Silverstein K.A.T."/>
            <person name="Beckman K.B."/>
            <person name="Gohl D.M."/>
        </authorList>
    </citation>
    <scope>NUCLEOTIDE SEQUENCE</scope>
    <source>
        <strain evidence="11">Duluth1</strain>
        <tissue evidence="11">Whole animal</tissue>
    </source>
</reference>
<dbReference type="InterPro" id="IPR051999">
    <property type="entry name" value="Mediator_complex_subunit_1"/>
</dbReference>
<keyword evidence="6 9" id="KW-0804">Transcription</keyword>
<dbReference type="EMBL" id="JAIWYP010000013">
    <property type="protein sequence ID" value="KAH3718115.1"/>
    <property type="molecule type" value="Genomic_DNA"/>
</dbReference>
<evidence type="ECO:0000256" key="8">
    <source>
        <dbReference type="ARBA" id="ARBA00031254"/>
    </source>
</evidence>
<dbReference type="GO" id="GO:0003712">
    <property type="term" value="F:transcription coregulator activity"/>
    <property type="evidence" value="ECO:0007669"/>
    <property type="project" value="InterPro"/>
</dbReference>
<dbReference type="InterPro" id="IPR019680">
    <property type="entry name" value="Mediator_Med1"/>
</dbReference>
<evidence type="ECO:0000256" key="1">
    <source>
        <dbReference type="ARBA" id="ARBA00004123"/>
    </source>
</evidence>
<proteinExistence type="inferred from homology"/>
<sequence>MYLKKAWSLTLLQCYKSTRENCYSGQPVIKSQFFSIFLLVPLQTLPDQQHVYYLNQSRDGILSGEGCLVRKIPFTHPMMVPSVLNLLRQQLVFNSVLSSIIRPLSRKGWHSQSIICDIIF</sequence>
<gene>
    <name evidence="11" type="ORF">DPMN_060914</name>
</gene>
<dbReference type="AlphaFoldDB" id="A0A9D4HGE1"/>
<comment type="function">
    <text evidence="9">Component of the Mediator complex, a coactivator involved in the regulated transcription of nearly all RNA polymerase II-dependent genes. Mediator functions as a bridge to convey information from gene-specific regulatory proteins to the basal RNA polymerase II transcription machinery. Mediator is recruited to promoters by direct interactions with regulatory proteins and serves as a scaffold for the assembly of a functional preinitiation complex with RNA polymerase II and the general transcription factors.</text>
</comment>
<evidence type="ECO:0000313" key="11">
    <source>
        <dbReference type="EMBL" id="KAH3718115.1"/>
    </source>
</evidence>
<evidence type="ECO:0000256" key="7">
    <source>
        <dbReference type="ARBA" id="ARBA00023242"/>
    </source>
</evidence>
<evidence type="ECO:0000313" key="12">
    <source>
        <dbReference type="Proteomes" id="UP000828390"/>
    </source>
</evidence>
<keyword evidence="7 9" id="KW-0539">Nucleus</keyword>
<evidence type="ECO:0000256" key="5">
    <source>
        <dbReference type="ARBA" id="ARBA00023159"/>
    </source>
</evidence>
<evidence type="ECO:0000256" key="3">
    <source>
        <dbReference type="ARBA" id="ARBA00020612"/>
    </source>
</evidence>
<comment type="subcellular location">
    <subcellularLocation>
        <location evidence="1 9">Nucleus</location>
    </subcellularLocation>
</comment>
<comment type="caution">
    <text evidence="11">The sequence shown here is derived from an EMBL/GenBank/DDBJ whole genome shotgun (WGS) entry which is preliminary data.</text>
</comment>
<dbReference type="PANTHER" id="PTHR12881:SF10">
    <property type="entry name" value="MEDIATOR OF RNA POLYMERASE II TRANSCRIPTION SUBUNIT 1"/>
    <property type="match status" value="1"/>
</dbReference>
<dbReference type="Proteomes" id="UP000828390">
    <property type="component" value="Unassembled WGS sequence"/>
</dbReference>
<keyword evidence="5 9" id="KW-0010">Activator</keyword>
<keyword evidence="12" id="KW-1185">Reference proteome</keyword>
<name>A0A9D4HGE1_DREPO</name>
<dbReference type="Pfam" id="PF10744">
    <property type="entry name" value="Med1"/>
    <property type="match status" value="1"/>
</dbReference>